<dbReference type="EMBL" id="CP037423">
    <property type="protein sequence ID" value="QDV40832.1"/>
    <property type="molecule type" value="Genomic_DNA"/>
</dbReference>
<dbReference type="InterPro" id="IPR011050">
    <property type="entry name" value="Pectin_lyase_fold/virulence"/>
</dbReference>
<keyword evidence="11" id="KW-1185">Reference proteome</keyword>
<dbReference type="InterPro" id="IPR015500">
    <property type="entry name" value="Peptidase_S8_subtilisin-rel"/>
</dbReference>
<dbReference type="SUPFAM" id="SSF69318">
    <property type="entry name" value="Integrin alpha N-terminal domain"/>
    <property type="match status" value="1"/>
</dbReference>
<dbReference type="InterPro" id="IPR036852">
    <property type="entry name" value="Peptidase_S8/S53_dom_sf"/>
</dbReference>
<evidence type="ECO:0000256" key="8">
    <source>
        <dbReference type="SAM" id="MobiDB-lite"/>
    </source>
</evidence>
<feature type="region of interest" description="Disordered" evidence="8">
    <location>
        <begin position="1683"/>
        <end position="1706"/>
    </location>
</feature>
<proteinExistence type="inferred from homology"/>
<dbReference type="InterPro" id="IPR011042">
    <property type="entry name" value="6-blade_b-propeller_TolB-like"/>
</dbReference>
<evidence type="ECO:0000256" key="2">
    <source>
        <dbReference type="ARBA" id="ARBA00022670"/>
    </source>
</evidence>
<dbReference type="SUPFAM" id="SSF82171">
    <property type="entry name" value="DPP6 N-terminal domain-like"/>
    <property type="match status" value="3"/>
</dbReference>
<dbReference type="InterPro" id="IPR008979">
    <property type="entry name" value="Galactose-bd-like_sf"/>
</dbReference>
<dbReference type="GO" id="GO:0000272">
    <property type="term" value="P:polysaccharide catabolic process"/>
    <property type="evidence" value="ECO:0007669"/>
    <property type="project" value="InterPro"/>
</dbReference>
<evidence type="ECO:0000313" key="10">
    <source>
        <dbReference type="EMBL" id="QDV40832.1"/>
    </source>
</evidence>
<dbReference type="GO" id="GO:0004553">
    <property type="term" value="F:hydrolase activity, hydrolyzing O-glycosyl compounds"/>
    <property type="evidence" value="ECO:0007669"/>
    <property type="project" value="InterPro"/>
</dbReference>
<dbReference type="InterPro" id="IPR011659">
    <property type="entry name" value="WD40"/>
</dbReference>
<dbReference type="InterPro" id="IPR023827">
    <property type="entry name" value="Peptidase_S8_Asp-AS"/>
</dbReference>
<dbReference type="Gene3D" id="2.130.10.130">
    <property type="entry name" value="Integrin alpha, N-terminal"/>
    <property type="match status" value="1"/>
</dbReference>
<feature type="active site" description="Charge relay system" evidence="6">
    <location>
        <position position="221"/>
    </location>
</feature>
<dbReference type="InterPro" id="IPR000209">
    <property type="entry name" value="Peptidase_S8/S53_dom"/>
</dbReference>
<dbReference type="PROSITE" id="PS51892">
    <property type="entry name" value="SUBTILASE"/>
    <property type="match status" value="1"/>
</dbReference>
<dbReference type="PROSITE" id="PS51829">
    <property type="entry name" value="P_HOMO_B"/>
    <property type="match status" value="1"/>
</dbReference>
<keyword evidence="5 6" id="KW-0720">Serine protease</keyword>
<evidence type="ECO:0000256" key="6">
    <source>
        <dbReference type="PROSITE-ProRule" id="PRU01240"/>
    </source>
</evidence>
<evidence type="ECO:0000256" key="3">
    <source>
        <dbReference type="ARBA" id="ARBA00022729"/>
    </source>
</evidence>
<dbReference type="PROSITE" id="PS00018">
    <property type="entry name" value="EF_HAND_1"/>
    <property type="match status" value="2"/>
</dbReference>
<dbReference type="InterPro" id="IPR022398">
    <property type="entry name" value="Peptidase_S8_His-AS"/>
</dbReference>
<dbReference type="Proteomes" id="UP000319004">
    <property type="component" value="Chromosome"/>
</dbReference>
<dbReference type="InterPro" id="IPR050131">
    <property type="entry name" value="Peptidase_S8_subtilisin-like"/>
</dbReference>
<dbReference type="EC" id="3.4.21.62" evidence="10"/>
<dbReference type="InterPro" id="IPR002884">
    <property type="entry name" value="P_dom"/>
</dbReference>
<dbReference type="InterPro" id="IPR028994">
    <property type="entry name" value="Integrin_alpha_N"/>
</dbReference>
<dbReference type="PANTHER" id="PTHR43806">
    <property type="entry name" value="PEPTIDASE S8"/>
    <property type="match status" value="1"/>
</dbReference>
<dbReference type="OrthoDB" id="254354at2"/>
<dbReference type="InterPro" id="IPR013517">
    <property type="entry name" value="FG-GAP"/>
</dbReference>
<organism evidence="10 11">
    <name type="scientific">Stieleria neptunia</name>
    <dbReference type="NCBI Taxonomy" id="2527979"/>
    <lineage>
        <taxon>Bacteria</taxon>
        <taxon>Pseudomonadati</taxon>
        <taxon>Planctomycetota</taxon>
        <taxon>Planctomycetia</taxon>
        <taxon>Pirellulales</taxon>
        <taxon>Pirellulaceae</taxon>
        <taxon>Stieleria</taxon>
    </lineage>
</organism>
<dbReference type="Pfam" id="PF13517">
    <property type="entry name" value="FG-GAP_3"/>
    <property type="match status" value="1"/>
</dbReference>
<evidence type="ECO:0000256" key="4">
    <source>
        <dbReference type="ARBA" id="ARBA00022801"/>
    </source>
</evidence>
<feature type="active site" description="Charge relay system" evidence="6">
    <location>
        <position position="560"/>
    </location>
</feature>
<protein>
    <submittedName>
        <fullName evidence="10">Subtilisin NAT</fullName>
        <ecNumber evidence="10">3.4.21.62</ecNumber>
    </submittedName>
</protein>
<feature type="compositionally biased region" description="Polar residues" evidence="8">
    <location>
        <begin position="1683"/>
        <end position="1701"/>
    </location>
</feature>
<dbReference type="PRINTS" id="PR00723">
    <property type="entry name" value="SUBTILISIN"/>
</dbReference>
<dbReference type="PROSITE" id="PS00136">
    <property type="entry name" value="SUBTILASE_ASP"/>
    <property type="match status" value="1"/>
</dbReference>
<evidence type="ECO:0000313" key="11">
    <source>
        <dbReference type="Proteomes" id="UP000319004"/>
    </source>
</evidence>
<dbReference type="CDD" id="cd07473">
    <property type="entry name" value="Peptidases_S8_Subtilisin_like"/>
    <property type="match status" value="1"/>
</dbReference>
<keyword evidence="2 6" id="KW-0645">Protease</keyword>
<comment type="similarity">
    <text evidence="1 6 7">Belongs to the peptidase S8 family.</text>
</comment>
<feature type="region of interest" description="Disordered" evidence="8">
    <location>
        <begin position="1"/>
        <end position="20"/>
    </location>
</feature>
<dbReference type="RefSeq" id="WP_145384637.1">
    <property type="nucleotide sequence ID" value="NZ_CP037423.1"/>
</dbReference>
<dbReference type="SUPFAM" id="SSF49785">
    <property type="entry name" value="Galactose-binding domain-like"/>
    <property type="match status" value="1"/>
</dbReference>
<keyword evidence="4 6" id="KW-0378">Hydrolase</keyword>
<dbReference type="InterPro" id="IPR034204">
    <property type="entry name" value="PfSUB1-like_cat_dom"/>
</dbReference>
<evidence type="ECO:0000256" key="5">
    <source>
        <dbReference type="ARBA" id="ARBA00022825"/>
    </source>
</evidence>
<dbReference type="Pfam" id="PF00082">
    <property type="entry name" value="Peptidase_S8"/>
    <property type="match status" value="1"/>
</dbReference>
<dbReference type="PROSITE" id="PS00137">
    <property type="entry name" value="SUBTILASE_HIS"/>
    <property type="match status" value="1"/>
</dbReference>
<sequence length="3973" mass="416864">MGISYPKSNSNEKRCRSLRSTSKLASGKRHRLRLQLEQLESRHLLAGDIDLAPDLSPQSAVPPAPISWFESFDDVSRIEFESLAEVDPMYPDGFQGPRELAAGEWIVQLTESAARKIRVLQSADEILDDATNDFTIIAGLGSEGLILVRGEGVSAADIELNLGRNGSVQSFGLNSLITGQATAPNESDFAAGLLGGLTTIGAEAAWDESIGDMQTVIGVVDSGIDLDHPDLYLNIWLNQGEIPASFRDDLVDVDGDGLITFYDLNNLQVIDGTIYVASTVVLDGGGNLVSGDLATAAELTSATPYAIGANAAYVRDLAGDRSDVNGRIDALDLLADRKWSDGRDTDLNGFFDDFFGVNFRSGGGDPFAANQPDDQLSHGTHVAGTIGAVGNNAIGVVGVNWQTSMMSLRILDNNNRSDAGAGLRAVNYARMMRQRHSVDDDNRTVQGADVRVLNNSWGQPGGYEPAFETAINQLGDEGILFVAAAGNGDIFGNGINNDQTPFFPASYDSDNVIAVAAATPDGRLATFSNYGNHSVDIAAPGTGIRSTLKDGGYGTANGTSMAAPHVAGTAALIWSAFPQASLKEVRAAMLNEASVDPFTSENVLLSSGGRLNSAKATNADVFAPSARLISKQNITTTGGATTEFTVQYSHRDGIDLDSIGDDDIIVARQWGPQVDLPVTLKPGSKTVTPSGVQATYVMQAPGGGTFTNSSSVVIDDGPPNTVTSSIHIDDILDIPSAIAVSINVEHTYVGDLTITLIAPSGARAILVSHRGDASDHFIDTVFDDSAATSIANGSEPFTGTFKPEQSLTPLISSGILGTWTLEIEDAADADGGSLQDWTLDFTPRWDSLDYGDYLISTSADSVKAAATGVPIETRVIGAFNVRIDDDPSVIYVDSYSDSLESGSLRGAILAANAASPAERTIILDPGTYTIALPSTVDPASSFGASLDGLGIYNPGGWSDADSGDFDVAGHVTIIGDNNDETIIDAQGLDRVFKVHSGATLDLARLKVQAGISPAGQDGGGILSIGNLDLYQVTVSDNQAPGLSPTYGGGIAAWEGHVTLTESWLTENQADRGGALFVSGEASGFVERSTMDDNQGGGLYSLSSNDISVSNSTFSANAGGLGAIANGFYNLSDATDPVISGDGNIVVFESDADNLVPGDTNQLKDLFVYDRSTGITERITDNNHAGFDFGFGVLDDFFADVSDDGRYVSFSSEADNLISNDNNEFSDVYLFDRSTKLIERISVTASGGEADGESNYSSLSADGRFVAFSSNAEGLIRGEDNPFGGIYVLDRFTGTLELVSVSAAGEAGDSWSSKPSISADGRYVAFESAATNLVPADSNGVIDIFVYDRSTQTIERVNVDGAGVEANGKSELPDISDDGRFVTFESAATNLVAGDTNERDDIFVYDRLLDAMERVSVSETGEEAEYGARTPTISGDGRFVTFASSSSTLLPRDEFGVHIYVYDRSTSTVERVSVNDAAVDGNDWSDDPSISADGRFVTFQSKASNLAPGDSGTSTEDVFVFDRDTRTVTSVTYRPSPSKIDVIHSTIAYTSNSEVNHSVAGEVTISESLFAANQVISDFDACALPGAAQNVLSTTSESNRIAPLTRRGTLPPVHPLLADNPAVDSADSSADGSRDQLRQVRGHSDFGAVEAGTASVEGTVYFDRNRNGRFDLDEPGIDGISIHANGSTNLTTTSGESDQNLSPPLEAGGLSLSGLNPGTIDFIVQETTGWSVHTPPLALARSGSILGNADSTTSSTSNNGLYTAFVSDADNLVAGDTNSASDIFVFDRLNGTIERVSLNNSGAEGNASSTSPSISHDGRYVAFESDANNLVPADTNDTSDIFVYDRSTKTVERVSVDDSGLEGDSFSSNPSIAADGRYISFYSHADNLVSGDSNGVGDVFVYDRIDSEIERVSVSTTGAEGNARSGWPSLSADGRFVAYESTADNLVAGDTNGRDDIFVYDRLADEVQRVGVDNTGNEANDDSEHVSISGDGRFITFTSDASDLVPGDDNETSDIFVYDQATGLIERVEIGQRLGEGYTGSYHPALSADGRYIAFQSEVLEFDIDDASLDFSSRIYVYDRSDMVFELIYTSGTDLELFAEPYFLSLSPDARFVSFETADDILVPGNFNAFKNIAVAANPIAEPGLTRNLRAGDVLTGLDFGLVPDPGSISGRVFADDLISNEVYDPGEFLGVEATVFLDLNQNRQLDQDEPSTITGTDGRYEFPELEAYLSYTLAVISIAGYEQVAPSANEDFSWDIFLPPDGAITDRDFAFRPVEGSGQSSASSVSGRLFEDTNGNGLFDTGVDVPLANTPIYLDANNDRNHTAGADEPIVDTAADGTFMLDGLGSRIVSLRTELNGDFVQTTPLGNAFDQQSFDLFAGIVAFDTPSEATSADFNRDGFDDLAVLLSDGNLLAIRLNDQNGGFAASDINIPLGQTQALPGTSLPLEMVVGQFNHDAAGKLDVAVVGQSAGNVLILLDYDNHSQDFLTRRSVPVGTAPISLTSGDFDKNGSVDLAVLNFGTFTLAQASPPVYAKIDETFQLLLNDGTGTFAAQAAVTVPGDDPVSIVSDDFNNDGNLDLAVLHKSPTFPNSPFGDVTLFTGNGANVFAESHREPVEGGPLEMVSGDFNGDGLADLAVANVSQNTLSIVAGRADGTIIRETAHPIGTGEKGVDSMDVADIDNDGDLDIVATRLSDGGVAVFRNITDTTANPLVVKFEPLESFGVAQASIFERAPIVLANFDNDTSGPNGAGTIDIIAIPKSTATVNVLLNTLVDGGHRVALDGLNTISDLNFIVTPTGDVVPPVVKNVQVSGSGWMSSFKSAVDPVDLRGVSLPGADQLRALPWHNIDTIDVEFSEDVQNATGGMVDAADLTLNGVNVADYEAAAGFGITTSYSGGGGDGPYLLTINLAGAADFGPDRITLGIEDSIVDAAGNPLNGDWIDGVSTTSGDLAAGGNFVFHFNVLPGDVEGNGSVLALDVLMVNQGQFKFAGNVGYDPRRDIDASGGVLSNDVGLANNRQFTFLPPEPGAAATSQDVGAGASRLMSIDAEGESAAPGLKLFGEMETFTGPGTYQLDFYVEAVGEAVTIAGFNAPLLIDVPGITFSGLDSAFSPNAAFNLEFVTSLGTPTVFGVAGSTGPGLQLDAGQSEILFTIDLVVDPSVNLVSAADVVSIISDGPYAAALQFNNAALETIQNVSIESAAQIVGVAPPSVSLNSLAVDPADVPRGIQPTSWNTQRSQIRDIVIELQTPITGIPSGSITLTHLGVRDADPDTEVELRSEQVSLDTTGTVISILLDANQLADGRYQLDLSAEITSGSAFTLAGDDQNRFFVFRGDWDGNNSVDLRDLATLVYWYGETTGVPEYVDHDGSDGITIEDLAGLEANFGTQLDVPGMTDAVDPGLTDAEALQRAKATITNPSDVNGIDGVSPLDALNVINRLAIQVAAVTDWRFDVNRDGSISPRDALFVINLIATSTAGVQAAGESTEAATVVLDLVGQRQLFSGAGSYTFDFTITAIGGDQTITGFNLPLRFPVPEVTFGGTVADFTRNPAFSNHFVAPLSQANHFGVASSSGGDGLLLLEGQPEVLFSIDVDVSAALNVSSIIEVVTQVTEGVDAAALQFVGSGIQVIEPPNFVRGALLAPPGPRIELSGVVEEFTGPGMYAMEFLVEAVGGPVTITGFSAPLLIDVPGITFSGDQDAFHRNPSYDSEFVTALESPNAYGVAASAGVGPGLQLQTGERAVLFTIDLQVDATASIEAAAEVAKIITSGAIANSLQLADPGAEVIPDVVVASAAILAREIVPAVAINDGSAPRSQVTSLTVAFDALVDHDQLQMAFQLTNLSTGLVVGSVHVAAADQGNQTIATLTFDGVSTIARGGIGNSLADGNYRLEIFAGQVQSSNGQQLFRDQEFGDTPSDLFFRLFGDTDGDRDVDGQDYGRFGLSFLSSSGENDYNSDLDSDGDGDVDGQDYGRFGLNFLRRL</sequence>
<evidence type="ECO:0000256" key="1">
    <source>
        <dbReference type="ARBA" id="ARBA00011073"/>
    </source>
</evidence>
<dbReference type="PANTHER" id="PTHR43806:SF11">
    <property type="entry name" value="CEREVISIN-RELATED"/>
    <property type="match status" value="1"/>
</dbReference>
<dbReference type="Pfam" id="PF07676">
    <property type="entry name" value="PD40"/>
    <property type="match status" value="3"/>
</dbReference>
<dbReference type="SUPFAM" id="SSF117074">
    <property type="entry name" value="Hypothetical protein PA1324"/>
    <property type="match status" value="2"/>
</dbReference>
<dbReference type="Gene3D" id="2.120.10.30">
    <property type="entry name" value="TolB, C-terminal domain"/>
    <property type="match status" value="3"/>
</dbReference>
<dbReference type="InterPro" id="IPR018247">
    <property type="entry name" value="EF_Hand_1_Ca_BS"/>
</dbReference>
<dbReference type="Pfam" id="PF01483">
    <property type="entry name" value="P_proprotein"/>
    <property type="match status" value="1"/>
</dbReference>
<dbReference type="KEGG" id="snep:Enr13x_06680"/>
<dbReference type="InterPro" id="IPR013783">
    <property type="entry name" value="Ig-like_fold"/>
</dbReference>
<dbReference type="Gene3D" id="2.60.40.10">
    <property type="entry name" value="Immunoglobulins"/>
    <property type="match status" value="2"/>
</dbReference>
<keyword evidence="3" id="KW-0732">Signal</keyword>
<dbReference type="Gene3D" id="3.40.50.200">
    <property type="entry name" value="Peptidase S8/S53 domain"/>
    <property type="match status" value="1"/>
</dbReference>
<feature type="active site" description="Charge relay system" evidence="6">
    <location>
        <position position="378"/>
    </location>
</feature>
<dbReference type="InterPro" id="IPR023828">
    <property type="entry name" value="Peptidase_S8_Ser-AS"/>
</dbReference>
<dbReference type="Gene3D" id="2.60.120.260">
    <property type="entry name" value="Galactose-binding domain-like"/>
    <property type="match status" value="1"/>
</dbReference>
<name>A0A518HJ20_9BACT</name>
<reference evidence="10 11" key="1">
    <citation type="submission" date="2019-03" db="EMBL/GenBank/DDBJ databases">
        <title>Deep-cultivation of Planctomycetes and their phenomic and genomic characterization uncovers novel biology.</title>
        <authorList>
            <person name="Wiegand S."/>
            <person name="Jogler M."/>
            <person name="Boedeker C."/>
            <person name="Pinto D."/>
            <person name="Vollmers J."/>
            <person name="Rivas-Marin E."/>
            <person name="Kohn T."/>
            <person name="Peeters S.H."/>
            <person name="Heuer A."/>
            <person name="Rast P."/>
            <person name="Oberbeckmann S."/>
            <person name="Bunk B."/>
            <person name="Jeske O."/>
            <person name="Meyerdierks A."/>
            <person name="Storesund J.E."/>
            <person name="Kallscheuer N."/>
            <person name="Luecker S."/>
            <person name="Lage O.M."/>
            <person name="Pohl T."/>
            <person name="Merkel B.J."/>
            <person name="Hornburger P."/>
            <person name="Mueller R.-W."/>
            <person name="Bruemmer F."/>
            <person name="Labrenz M."/>
            <person name="Spormann A.M."/>
            <person name="Op den Camp H."/>
            <person name="Overmann J."/>
            <person name="Amann R."/>
            <person name="Jetten M.S.M."/>
            <person name="Mascher T."/>
            <person name="Medema M.H."/>
            <person name="Devos D.P."/>
            <person name="Kaster A.-K."/>
            <person name="Ovreas L."/>
            <person name="Rohde M."/>
            <person name="Galperin M.Y."/>
            <person name="Jogler C."/>
        </authorList>
    </citation>
    <scope>NUCLEOTIDE SEQUENCE [LARGE SCALE GENOMIC DNA]</scope>
    <source>
        <strain evidence="10 11">Enr13</strain>
    </source>
</reference>
<dbReference type="SUPFAM" id="SSF52743">
    <property type="entry name" value="Subtilisin-like"/>
    <property type="match status" value="1"/>
</dbReference>
<dbReference type="GO" id="GO:0004252">
    <property type="term" value="F:serine-type endopeptidase activity"/>
    <property type="evidence" value="ECO:0007669"/>
    <property type="project" value="UniProtKB-UniRule"/>
</dbReference>
<evidence type="ECO:0000259" key="9">
    <source>
        <dbReference type="PROSITE" id="PS51829"/>
    </source>
</evidence>
<dbReference type="GO" id="GO:0006508">
    <property type="term" value="P:proteolysis"/>
    <property type="evidence" value="ECO:0007669"/>
    <property type="project" value="UniProtKB-KW"/>
</dbReference>
<dbReference type="Pfam" id="PF00404">
    <property type="entry name" value="Dockerin_1"/>
    <property type="match status" value="1"/>
</dbReference>
<accession>A0A518HJ20</accession>
<dbReference type="SUPFAM" id="SSF51126">
    <property type="entry name" value="Pectin lyase-like"/>
    <property type="match status" value="1"/>
</dbReference>
<evidence type="ECO:0000256" key="7">
    <source>
        <dbReference type="RuleBase" id="RU003355"/>
    </source>
</evidence>
<dbReference type="PROSITE" id="PS00138">
    <property type="entry name" value="SUBTILASE_SER"/>
    <property type="match status" value="1"/>
</dbReference>
<dbReference type="InterPro" id="IPR002105">
    <property type="entry name" value="Dockerin_1_rpt"/>
</dbReference>
<feature type="domain" description="P/Homo B" evidence="9">
    <location>
        <begin position="699"/>
        <end position="850"/>
    </location>
</feature>
<gene>
    <name evidence="10" type="primary">aprN</name>
    <name evidence="10" type="ORF">Enr13x_06680</name>
</gene>